<dbReference type="InterPro" id="IPR002843">
    <property type="entry name" value="ATPase_V0-cplx_csu/dsu"/>
</dbReference>
<sequence>MSNIDYVQAVPRIRSIENKMLDRAKVERLVDSSSAEEAFKILQETTYGALMSNVKRPEDYEVILSEELKRLYSFMYEIAPDKRLIDIMSLRYDYHNIKVILKGEALNKDFSELLIPVGTIRVSDLKTYIINKDYRDLSPIMREGIETSRKTFEDEKDPQKIDIILDRFMYKDMHFRAEALNESYLIKFVEMNIDLINIRTLVRVKKQNKPRKFLEEVLLENGKLDRENLVEMLNGTIENITNKLQNSDYIDVIKSGLEEYTQSKNLNVFEKLSDNFIMSFIRDAKYVSFGVEPLLAYIFAKENEIKVVRIIMVGKLNNINADVIRERLRDIYV</sequence>
<evidence type="ECO:0000313" key="5">
    <source>
        <dbReference type="Proteomes" id="UP000422764"/>
    </source>
</evidence>
<keyword evidence="2" id="KW-0813">Transport</keyword>
<name>A0A6I6F5E1_9CLOT</name>
<dbReference type="Gene3D" id="1.10.132.50">
    <property type="entry name" value="ATP synthase (C/AC39) subunit, domain 3"/>
    <property type="match status" value="1"/>
</dbReference>
<evidence type="ECO:0000313" key="4">
    <source>
        <dbReference type="EMBL" id="QGU95697.1"/>
    </source>
</evidence>
<keyword evidence="3" id="KW-0406">Ion transport</keyword>
<dbReference type="EMBL" id="CP046522">
    <property type="protein sequence ID" value="QGU95697.1"/>
    <property type="molecule type" value="Genomic_DNA"/>
</dbReference>
<evidence type="ECO:0000256" key="1">
    <source>
        <dbReference type="ARBA" id="ARBA00006709"/>
    </source>
</evidence>
<dbReference type="PANTHER" id="PTHR38682">
    <property type="entry name" value="V-TYPE ATP SYNTHASE SUBUNIT C"/>
    <property type="match status" value="1"/>
</dbReference>
<dbReference type="Gene3D" id="1.20.1690.10">
    <property type="entry name" value="V-type ATP synthase subunit C domain"/>
    <property type="match status" value="2"/>
</dbReference>
<dbReference type="Proteomes" id="UP000422764">
    <property type="component" value="Chromosome"/>
</dbReference>
<dbReference type="InterPro" id="IPR036079">
    <property type="entry name" value="ATPase_csu/dsu_sf"/>
</dbReference>
<dbReference type="Pfam" id="PF01992">
    <property type="entry name" value="vATP-synt_AC39"/>
    <property type="match status" value="1"/>
</dbReference>
<proteinExistence type="inferred from homology"/>
<dbReference type="AlphaFoldDB" id="A0A6I6F5E1"/>
<dbReference type="SUPFAM" id="SSF103486">
    <property type="entry name" value="V-type ATP synthase subunit C"/>
    <property type="match status" value="1"/>
</dbReference>
<dbReference type="PANTHER" id="PTHR38682:SF1">
    <property type="entry name" value="V-TYPE ATP SYNTHASE SUBUNIT C"/>
    <property type="match status" value="1"/>
</dbReference>
<dbReference type="InterPro" id="IPR044911">
    <property type="entry name" value="V-type_ATPase_csu/dsu_dom_3"/>
</dbReference>
<keyword evidence="5" id="KW-1185">Reference proteome</keyword>
<evidence type="ECO:0000256" key="2">
    <source>
        <dbReference type="ARBA" id="ARBA00022448"/>
    </source>
</evidence>
<dbReference type="InterPro" id="IPR035067">
    <property type="entry name" value="V-type_ATPase_csu/dsu"/>
</dbReference>
<gene>
    <name evidence="4" type="ORF">GOM49_11890</name>
</gene>
<reference evidence="4 5" key="1">
    <citation type="submission" date="2019-12" db="EMBL/GenBank/DDBJ databases">
        <title>Genome sequenceing of Clostridium bovifaecis.</title>
        <authorList>
            <person name="Yao Y."/>
        </authorList>
    </citation>
    <scope>NUCLEOTIDE SEQUENCE [LARGE SCALE GENOMIC DNA]</scope>
    <source>
        <strain evidence="4 5">BXX</strain>
    </source>
</reference>
<evidence type="ECO:0000256" key="3">
    <source>
        <dbReference type="ARBA" id="ARBA00023065"/>
    </source>
</evidence>
<organism evidence="4 5">
    <name type="scientific">Clostridium bovifaecis</name>
    <dbReference type="NCBI Taxonomy" id="2184719"/>
    <lineage>
        <taxon>Bacteria</taxon>
        <taxon>Bacillati</taxon>
        <taxon>Bacillota</taxon>
        <taxon>Clostridia</taxon>
        <taxon>Eubacteriales</taxon>
        <taxon>Clostridiaceae</taxon>
        <taxon>Clostridium</taxon>
    </lineage>
</organism>
<dbReference type="GO" id="GO:0046961">
    <property type="term" value="F:proton-transporting ATPase activity, rotational mechanism"/>
    <property type="evidence" value="ECO:0007669"/>
    <property type="project" value="InterPro"/>
</dbReference>
<comment type="similarity">
    <text evidence="1">Belongs to the V-ATPase V0D/AC39 subunit family.</text>
</comment>
<accession>A0A6I6F5E1</accession>
<dbReference type="NCBIfam" id="NF002266">
    <property type="entry name" value="PRK01198.1-2"/>
    <property type="match status" value="1"/>
</dbReference>
<dbReference type="InterPro" id="IPR050873">
    <property type="entry name" value="V-ATPase_V0D/AC39_subunit"/>
</dbReference>
<protein>
    <submittedName>
        <fullName evidence="4">V-type ATP synthase subunit C</fullName>
    </submittedName>
</protein>